<dbReference type="Gene3D" id="3.40.50.300">
    <property type="entry name" value="P-loop containing nucleotide triphosphate hydrolases"/>
    <property type="match status" value="1"/>
</dbReference>
<dbReference type="InterPro" id="IPR006935">
    <property type="entry name" value="Helicase/UvrB_N"/>
</dbReference>
<evidence type="ECO:0000259" key="2">
    <source>
        <dbReference type="Pfam" id="PF18458"/>
    </source>
</evidence>
<dbReference type="GO" id="GO:0004386">
    <property type="term" value="F:helicase activity"/>
    <property type="evidence" value="ECO:0007669"/>
    <property type="project" value="UniProtKB-KW"/>
</dbReference>
<dbReference type="GO" id="GO:0016787">
    <property type="term" value="F:hydrolase activity"/>
    <property type="evidence" value="ECO:0007669"/>
    <property type="project" value="InterPro"/>
</dbReference>
<dbReference type="GO" id="GO:0005524">
    <property type="term" value="F:ATP binding"/>
    <property type="evidence" value="ECO:0007669"/>
    <property type="project" value="InterPro"/>
</dbReference>
<dbReference type="Gene3D" id="3.40.1170.30">
    <property type="match status" value="1"/>
</dbReference>
<dbReference type="InterPro" id="IPR027417">
    <property type="entry name" value="P-loop_NTPase"/>
</dbReference>
<accession>A0A538S6F2</accession>
<dbReference type="SUPFAM" id="SSF52540">
    <property type="entry name" value="P-loop containing nucleoside triphosphate hydrolases"/>
    <property type="match status" value="1"/>
</dbReference>
<evidence type="ECO:0000313" key="3">
    <source>
        <dbReference type="EMBL" id="TMQ46967.1"/>
    </source>
</evidence>
<dbReference type="Proteomes" id="UP000316292">
    <property type="component" value="Unassembled WGS sequence"/>
</dbReference>
<evidence type="ECO:0000313" key="4">
    <source>
        <dbReference type="Proteomes" id="UP000316292"/>
    </source>
</evidence>
<proteinExistence type="predicted"/>
<reference evidence="3 4" key="1">
    <citation type="journal article" date="2019" name="Nat. Microbiol.">
        <title>Mediterranean grassland soil C-N compound turnover is dependent on rainfall and depth, and is mediated by genomically divergent microorganisms.</title>
        <authorList>
            <person name="Diamond S."/>
            <person name="Andeer P.F."/>
            <person name="Li Z."/>
            <person name="Crits-Christoph A."/>
            <person name="Burstein D."/>
            <person name="Anantharaman K."/>
            <person name="Lane K.R."/>
            <person name="Thomas B.C."/>
            <person name="Pan C."/>
            <person name="Northen T.R."/>
            <person name="Banfield J.F."/>
        </authorList>
    </citation>
    <scope>NUCLEOTIDE SEQUENCE [LARGE SCALE GENOMIC DNA]</scope>
    <source>
        <strain evidence="3">WS_1</strain>
    </source>
</reference>
<dbReference type="GO" id="GO:0003677">
    <property type="term" value="F:DNA binding"/>
    <property type="evidence" value="ECO:0007669"/>
    <property type="project" value="InterPro"/>
</dbReference>
<keyword evidence="3" id="KW-0347">Helicase</keyword>
<feature type="domain" description="DNA 3'-5' translocase XPB damage recognition" evidence="2">
    <location>
        <begin position="11"/>
        <end position="69"/>
    </location>
</feature>
<dbReference type="AlphaFoldDB" id="A0A538S6F2"/>
<keyword evidence="3" id="KW-0547">Nucleotide-binding</keyword>
<keyword evidence="3" id="KW-0067">ATP-binding</keyword>
<dbReference type="Pfam" id="PF04851">
    <property type="entry name" value="ResIII"/>
    <property type="match status" value="1"/>
</dbReference>
<dbReference type="InterPro" id="IPR040699">
    <property type="entry name" value="XPB_DRD"/>
</dbReference>
<dbReference type="Pfam" id="PF18458">
    <property type="entry name" value="XPB_DRD"/>
    <property type="match status" value="1"/>
</dbReference>
<gene>
    <name evidence="3" type="ORF">E6K71_11230</name>
</gene>
<organism evidence="3 4">
    <name type="scientific">Eiseniibacteriota bacterium</name>
    <dbReference type="NCBI Taxonomy" id="2212470"/>
    <lineage>
        <taxon>Bacteria</taxon>
        <taxon>Candidatus Eiseniibacteriota</taxon>
    </lineage>
</organism>
<name>A0A538S6F2_UNCEI</name>
<feature type="domain" description="Helicase/UvrB N-terminal" evidence="1">
    <location>
        <begin position="82"/>
        <end position="120"/>
    </location>
</feature>
<comment type="caution">
    <text evidence="3">The sequence shown here is derived from an EMBL/GenBank/DDBJ whole genome shotgun (WGS) entry which is preliminary data.</text>
</comment>
<evidence type="ECO:0000259" key="1">
    <source>
        <dbReference type="Pfam" id="PF04851"/>
    </source>
</evidence>
<feature type="non-terminal residue" evidence="3">
    <location>
        <position position="121"/>
    </location>
</feature>
<protein>
    <submittedName>
        <fullName evidence="3">ATP-dependent helicase</fullName>
    </submittedName>
</protein>
<dbReference type="EMBL" id="VBOR01000135">
    <property type="protein sequence ID" value="TMQ46967.1"/>
    <property type="molecule type" value="Genomic_DNA"/>
</dbReference>
<sequence length="121" mass="13634">MPVARLSSVRLLFDRGTTLLRDLDPSLDPSAIPGVLWDPRVQAYRTPAYRHQALRRELTRRAVPFSDEVRVPHLPLGSWSPIELRPYQEAALWAWELAQRRAVVVLPTGSGKTRLALAAMA</sequence>
<keyword evidence="3" id="KW-0378">Hydrolase</keyword>